<keyword evidence="10" id="KW-0676">Redox-active center</keyword>
<evidence type="ECO:0000256" key="4">
    <source>
        <dbReference type="ARBA" id="ARBA00022927"/>
    </source>
</evidence>
<keyword evidence="3" id="KW-0813">Transport</keyword>
<keyword evidence="6" id="KW-0811">Translocation</keyword>
<evidence type="ECO:0000256" key="11">
    <source>
        <dbReference type="ARBA" id="ARBA00067557"/>
    </source>
</evidence>
<evidence type="ECO:0000256" key="3">
    <source>
        <dbReference type="ARBA" id="ARBA00022448"/>
    </source>
</evidence>
<dbReference type="Proteomes" id="UP001443914">
    <property type="component" value="Unassembled WGS sequence"/>
</dbReference>
<keyword evidence="7" id="KW-0496">Mitochondrion</keyword>
<keyword evidence="5" id="KW-0560">Oxidoreductase</keyword>
<evidence type="ECO:0000256" key="6">
    <source>
        <dbReference type="ARBA" id="ARBA00023010"/>
    </source>
</evidence>
<dbReference type="GO" id="GO:0015035">
    <property type="term" value="F:protein-disulfide reductase activity"/>
    <property type="evidence" value="ECO:0007669"/>
    <property type="project" value="InterPro"/>
</dbReference>
<keyword evidence="4" id="KW-0653">Protein transport</keyword>
<dbReference type="GO" id="GO:0005782">
    <property type="term" value="C:peroxisomal matrix"/>
    <property type="evidence" value="ECO:0007669"/>
    <property type="project" value="UniProtKB-SubCell"/>
</dbReference>
<dbReference type="Gene3D" id="1.10.287.2900">
    <property type="match status" value="1"/>
</dbReference>
<evidence type="ECO:0000313" key="13">
    <source>
        <dbReference type="EMBL" id="KAK9742538.1"/>
    </source>
</evidence>
<dbReference type="EMBL" id="JBDFQZ010000003">
    <property type="protein sequence ID" value="KAK9742538.1"/>
    <property type="molecule type" value="Genomic_DNA"/>
</dbReference>
<evidence type="ECO:0000256" key="8">
    <source>
        <dbReference type="ARBA" id="ARBA00023140"/>
    </source>
</evidence>
<accession>A0AAW1M7Z8</accession>
<evidence type="ECO:0000256" key="1">
    <source>
        <dbReference type="ARBA" id="ARBA00004253"/>
    </source>
</evidence>
<keyword evidence="8" id="KW-0576">Peroxisome</keyword>
<evidence type="ECO:0000256" key="12">
    <source>
        <dbReference type="SAM" id="MobiDB-lite"/>
    </source>
</evidence>
<organism evidence="13 14">
    <name type="scientific">Saponaria officinalis</name>
    <name type="common">Common soapwort</name>
    <name type="synonym">Lychnis saponaria</name>
    <dbReference type="NCBI Taxonomy" id="3572"/>
    <lineage>
        <taxon>Eukaryota</taxon>
        <taxon>Viridiplantae</taxon>
        <taxon>Streptophyta</taxon>
        <taxon>Embryophyta</taxon>
        <taxon>Tracheophyta</taxon>
        <taxon>Spermatophyta</taxon>
        <taxon>Magnoliopsida</taxon>
        <taxon>eudicotyledons</taxon>
        <taxon>Gunneridae</taxon>
        <taxon>Pentapetalae</taxon>
        <taxon>Caryophyllales</taxon>
        <taxon>Caryophyllaceae</taxon>
        <taxon>Caryophylleae</taxon>
        <taxon>Saponaria</taxon>
    </lineage>
</organism>
<name>A0AAW1M7Z8_SAPOF</name>
<dbReference type="AlphaFoldDB" id="A0AAW1M7Z8"/>
<dbReference type="GO" id="GO:0045041">
    <property type="term" value="P:protein import into mitochondrial intermembrane space"/>
    <property type="evidence" value="ECO:0007669"/>
    <property type="project" value="InterPro"/>
</dbReference>
<dbReference type="InterPro" id="IPR039289">
    <property type="entry name" value="CHCHD4"/>
</dbReference>
<evidence type="ECO:0000256" key="5">
    <source>
        <dbReference type="ARBA" id="ARBA00023002"/>
    </source>
</evidence>
<comment type="subcellular location">
    <subcellularLocation>
        <location evidence="2">Mitochondrion intermembrane space</location>
    </subcellularLocation>
    <subcellularLocation>
        <location evidence="1">Peroxisome matrix</location>
    </subcellularLocation>
</comment>
<dbReference type="FunFam" id="1.10.287.2900:FF:000003">
    <property type="entry name" value="mitochondrial intermembrane space import and assembly protein 40"/>
    <property type="match status" value="1"/>
</dbReference>
<evidence type="ECO:0000256" key="7">
    <source>
        <dbReference type="ARBA" id="ARBA00023128"/>
    </source>
</evidence>
<keyword evidence="14" id="KW-1185">Reference proteome</keyword>
<dbReference type="PANTHER" id="PTHR21622:SF0">
    <property type="entry name" value="COILED-COIL-HELIX-COILED-COIL-HELIX DOMAIN CONTAINING 4"/>
    <property type="match status" value="1"/>
</dbReference>
<reference evidence="13" key="1">
    <citation type="submission" date="2024-03" db="EMBL/GenBank/DDBJ databases">
        <title>WGS assembly of Saponaria officinalis var. Norfolk2.</title>
        <authorList>
            <person name="Jenkins J."/>
            <person name="Shu S."/>
            <person name="Grimwood J."/>
            <person name="Barry K."/>
            <person name="Goodstein D."/>
            <person name="Schmutz J."/>
            <person name="Leebens-Mack J."/>
            <person name="Osbourn A."/>
        </authorList>
    </citation>
    <scope>NUCLEOTIDE SEQUENCE [LARGE SCALE GENOMIC DNA]</scope>
    <source>
        <strain evidence="13">JIC</strain>
    </source>
</reference>
<comment type="caution">
    <text evidence="13">The sequence shown here is derived from an EMBL/GenBank/DDBJ whole genome shotgun (WGS) entry which is preliminary data.</text>
</comment>
<keyword evidence="9" id="KW-1015">Disulfide bond</keyword>
<evidence type="ECO:0000256" key="9">
    <source>
        <dbReference type="ARBA" id="ARBA00023157"/>
    </source>
</evidence>
<feature type="region of interest" description="Disordered" evidence="12">
    <location>
        <begin position="1"/>
        <end position="24"/>
    </location>
</feature>
<gene>
    <name evidence="13" type="ORF">RND81_03G180000</name>
</gene>
<dbReference type="PANTHER" id="PTHR21622">
    <property type="entry name" value="COILED-COIL-HELIX-COILED-COIL-HELIX DOMAIN CONTAINING 4"/>
    <property type="match status" value="1"/>
</dbReference>
<evidence type="ECO:0000313" key="14">
    <source>
        <dbReference type="Proteomes" id="UP001443914"/>
    </source>
</evidence>
<proteinExistence type="predicted"/>
<evidence type="ECO:0000256" key="2">
    <source>
        <dbReference type="ARBA" id="ARBA00004569"/>
    </source>
</evidence>
<protein>
    <recommendedName>
        <fullName evidence="11">Mitochondrial intermembrane space import and assembly protein 40 homolog</fullName>
    </recommendedName>
</protein>
<evidence type="ECO:0000256" key="10">
    <source>
        <dbReference type="ARBA" id="ARBA00023284"/>
    </source>
</evidence>
<sequence>MGQSQSDTAAIDETSKETPSNSSFESLIAEAVAYGDDENESVDAKAAKALECPCIAELRKGACGSQFSEAFLCFLKSTTEEKGSDCVNPFIALQNCVKANPNAFPKDVDEDEQEVSTSGQRIIPPTWAVDSPSPKPKL</sequence>
<feature type="region of interest" description="Disordered" evidence="12">
    <location>
        <begin position="104"/>
        <end position="138"/>
    </location>
</feature>
<dbReference type="GO" id="GO:0005758">
    <property type="term" value="C:mitochondrial intermembrane space"/>
    <property type="evidence" value="ECO:0007669"/>
    <property type="project" value="UniProtKB-SubCell"/>
</dbReference>